<dbReference type="KEGG" id="clw:CLAC_11780"/>
<feature type="transmembrane region" description="Helical" evidence="1">
    <location>
        <begin position="38"/>
        <end position="57"/>
    </location>
</feature>
<dbReference type="OrthoDB" id="3698172at2"/>
<keyword evidence="1" id="KW-0812">Transmembrane</keyword>
<dbReference type="InterPro" id="IPR021414">
    <property type="entry name" value="DUF3054"/>
</dbReference>
<protein>
    <submittedName>
        <fullName evidence="2">Membrane protein</fullName>
    </submittedName>
</protein>
<feature type="transmembrane region" description="Helical" evidence="1">
    <location>
        <begin position="7"/>
        <end position="26"/>
    </location>
</feature>
<dbReference type="EMBL" id="CP006841">
    <property type="protein sequence ID" value="ALA68244.1"/>
    <property type="molecule type" value="Genomic_DNA"/>
</dbReference>
<dbReference type="Proteomes" id="UP000058446">
    <property type="component" value="Chromosome"/>
</dbReference>
<feature type="transmembrane region" description="Helical" evidence="1">
    <location>
        <begin position="92"/>
        <end position="110"/>
    </location>
</feature>
<keyword evidence="1" id="KW-1133">Transmembrane helix</keyword>
<organism evidence="2 3">
    <name type="scientific">Corynebacterium lactis RW2-5</name>
    <dbReference type="NCBI Taxonomy" id="1408189"/>
    <lineage>
        <taxon>Bacteria</taxon>
        <taxon>Bacillati</taxon>
        <taxon>Actinomycetota</taxon>
        <taxon>Actinomycetes</taxon>
        <taxon>Mycobacteriales</taxon>
        <taxon>Corynebacteriaceae</taxon>
        <taxon>Corynebacterium</taxon>
    </lineage>
</organism>
<evidence type="ECO:0000313" key="2">
    <source>
        <dbReference type="EMBL" id="ALA68244.1"/>
    </source>
</evidence>
<keyword evidence="1" id="KW-0472">Membrane</keyword>
<accession>A0A0K2H2J0</accession>
<keyword evidence="3" id="KW-1185">Reference proteome</keyword>
<dbReference type="Pfam" id="PF11255">
    <property type="entry name" value="DUF3054"/>
    <property type="match status" value="1"/>
</dbReference>
<dbReference type="PATRIC" id="fig|1408189.4.peg.2377"/>
<reference evidence="2 3" key="1">
    <citation type="submission" date="2013-10" db="EMBL/GenBank/DDBJ databases">
        <title>Complete genome sequence of Corynebacterium lactis DSM 45799(T), isolated from raw cow milk.</title>
        <authorList>
            <person name="Ruckert C."/>
            <person name="Albersmeier A."/>
            <person name="Lipski A."/>
            <person name="Kalinowski J."/>
        </authorList>
    </citation>
    <scope>NUCLEOTIDE SEQUENCE [LARGE SCALE GENOMIC DNA]</scope>
    <source>
        <strain evidence="2 3">RW2-5</strain>
    </source>
</reference>
<evidence type="ECO:0000313" key="3">
    <source>
        <dbReference type="Proteomes" id="UP000058446"/>
    </source>
</evidence>
<evidence type="ECO:0000256" key="1">
    <source>
        <dbReference type="SAM" id="Phobius"/>
    </source>
</evidence>
<feature type="transmembrane region" description="Helical" evidence="1">
    <location>
        <begin position="69"/>
        <end position="86"/>
    </location>
</feature>
<sequence length="123" mass="13395">MNSRVSTFVIDTVAIIIFAVLARLAHNKPDDPFTFLNIVDTFWPFFIGVILGTLLIAKQVNPRSMKSGSIVWIATVVVGLGIWGIRHAAFPHWSFILVASITSALLLFGWRGAAGAATRKSAE</sequence>
<dbReference type="STRING" id="1408189.CLAC_11780"/>
<gene>
    <name evidence="2" type="ORF">CLAC_11780</name>
</gene>
<dbReference type="AlphaFoldDB" id="A0A0K2H2J0"/>
<name>A0A0K2H2J0_9CORY</name>
<proteinExistence type="predicted"/>
<dbReference type="RefSeq" id="WP_053413043.1">
    <property type="nucleotide sequence ID" value="NZ_CP006841.1"/>
</dbReference>